<feature type="compositionally biased region" description="Basic and acidic residues" evidence="1">
    <location>
        <begin position="108"/>
        <end position="127"/>
    </location>
</feature>
<comment type="caution">
    <text evidence="2">The sequence shown here is derived from an EMBL/GenBank/DDBJ whole genome shotgun (WGS) entry which is preliminary data.</text>
</comment>
<feature type="compositionally biased region" description="Basic and acidic residues" evidence="1">
    <location>
        <begin position="77"/>
        <end position="87"/>
    </location>
</feature>
<evidence type="ECO:0000313" key="3">
    <source>
        <dbReference type="Proteomes" id="UP000824469"/>
    </source>
</evidence>
<feature type="region of interest" description="Disordered" evidence="1">
    <location>
        <begin position="554"/>
        <end position="575"/>
    </location>
</feature>
<feature type="region of interest" description="Disordered" evidence="1">
    <location>
        <begin position="509"/>
        <end position="529"/>
    </location>
</feature>
<feature type="compositionally biased region" description="Polar residues" evidence="1">
    <location>
        <begin position="138"/>
        <end position="161"/>
    </location>
</feature>
<dbReference type="EMBL" id="JAHRHJ020003813">
    <property type="protein sequence ID" value="KAH9289009.1"/>
    <property type="molecule type" value="Genomic_DNA"/>
</dbReference>
<dbReference type="OMA" id="NEFCASE"/>
<dbReference type="Proteomes" id="UP000824469">
    <property type="component" value="Unassembled WGS sequence"/>
</dbReference>
<dbReference type="PANTHER" id="PTHR34367:SF1">
    <property type="entry name" value="OS04G0528600 PROTEIN"/>
    <property type="match status" value="1"/>
</dbReference>
<feature type="region of interest" description="Disordered" evidence="1">
    <location>
        <begin position="1"/>
        <end position="329"/>
    </location>
</feature>
<proteinExistence type="predicted"/>
<organism evidence="2 3">
    <name type="scientific">Taxus chinensis</name>
    <name type="common">Chinese yew</name>
    <name type="synonym">Taxus wallichiana var. chinensis</name>
    <dbReference type="NCBI Taxonomy" id="29808"/>
    <lineage>
        <taxon>Eukaryota</taxon>
        <taxon>Viridiplantae</taxon>
        <taxon>Streptophyta</taxon>
        <taxon>Embryophyta</taxon>
        <taxon>Tracheophyta</taxon>
        <taxon>Spermatophyta</taxon>
        <taxon>Pinopsida</taxon>
        <taxon>Pinidae</taxon>
        <taxon>Conifers II</taxon>
        <taxon>Cupressales</taxon>
        <taxon>Taxaceae</taxon>
        <taxon>Taxus</taxon>
    </lineage>
</organism>
<sequence length="665" mass="72567">MGSCLSKKNAKKTQPTQHESPEPTTDFTAPSIPTSVFQPVDPPALDEKPVPDDVEAVKEILTDTSTVNKPVADDAEIAEKSSMEEPSKVAAPKKKPERTNSLKKKGSFKKEEDSDDLVRSSSAKEDVDAILIQCGRLSRSSSGKASNENNSVARQYSGSKRQASDEVEEKPRARPSHRRSSSRDLTARSVSLDGSSKRVAGRRISPSPGRRPEPSPGRRLENSTERSRVRNAASGGVSKRPAKRGSNSGEVGNSSVPATTSRSRSPAPRVDGGLGLPQSLSRSSSRKAEQSPFRRNPEEPVKNDEEADKIISSSTATQILNESQPVKKEKRVALKEINGNSNSIRDQLLSCRAAPTLKASQQTKSFDEEAPTTKSSTRKRNGEVDVLDVFVDDQTIGMVNVDEVLAQISRSRSARRSRDQFLLDGQALFEASGETELKGFPLPASVSKAHSILEAVADLNSSVNSNSSVKSFVSNVSFEQGKSARFLASFEEAENSEIMREFQRNMSARNSNADWTEQGQEESAGSNSQTLARLSGAKMHRYFSSEEEDLASSFEASAKAASKTEEREEDLKSSSSLRQSSARYFNISPEDVLLNPHLGIKRGDESSSRSNLVPVITLGKKEFNYGKKANNLQNGRTFSALSKQNYQNYYADIDFKANSRTTSDL</sequence>
<evidence type="ECO:0000256" key="1">
    <source>
        <dbReference type="SAM" id="MobiDB-lite"/>
    </source>
</evidence>
<protein>
    <submittedName>
        <fullName evidence="2">Uncharacterized protein</fullName>
    </submittedName>
</protein>
<feature type="compositionally biased region" description="Low complexity" evidence="1">
    <location>
        <begin position="245"/>
        <end position="256"/>
    </location>
</feature>
<feature type="compositionally biased region" description="Basic and acidic residues" evidence="1">
    <location>
        <begin position="45"/>
        <end position="61"/>
    </location>
</feature>
<evidence type="ECO:0000313" key="2">
    <source>
        <dbReference type="EMBL" id="KAH9289009.1"/>
    </source>
</evidence>
<feature type="compositionally biased region" description="Basic and acidic residues" evidence="1">
    <location>
        <begin position="210"/>
        <end position="228"/>
    </location>
</feature>
<dbReference type="InterPro" id="IPR040412">
    <property type="entry name" value="At1g65710-like"/>
</dbReference>
<feature type="compositionally biased region" description="Basic residues" evidence="1">
    <location>
        <begin position="91"/>
        <end position="107"/>
    </location>
</feature>
<reference evidence="2 3" key="1">
    <citation type="journal article" date="2021" name="Nat. Plants">
        <title>The Taxus genome provides insights into paclitaxel biosynthesis.</title>
        <authorList>
            <person name="Xiong X."/>
            <person name="Gou J."/>
            <person name="Liao Q."/>
            <person name="Li Y."/>
            <person name="Zhou Q."/>
            <person name="Bi G."/>
            <person name="Li C."/>
            <person name="Du R."/>
            <person name="Wang X."/>
            <person name="Sun T."/>
            <person name="Guo L."/>
            <person name="Liang H."/>
            <person name="Lu P."/>
            <person name="Wu Y."/>
            <person name="Zhang Z."/>
            <person name="Ro D.K."/>
            <person name="Shang Y."/>
            <person name="Huang S."/>
            <person name="Yan J."/>
        </authorList>
    </citation>
    <scope>NUCLEOTIDE SEQUENCE [LARGE SCALE GENOMIC DNA]</scope>
    <source>
        <strain evidence="2">Ta-2019</strain>
    </source>
</reference>
<keyword evidence="3" id="KW-1185">Reference proteome</keyword>
<feature type="compositionally biased region" description="Polar residues" evidence="1">
    <location>
        <begin position="311"/>
        <end position="324"/>
    </location>
</feature>
<accession>A0AA38C2W5</accession>
<dbReference type="PANTHER" id="PTHR34367">
    <property type="entry name" value="OS02G0734667 PROTEIN"/>
    <property type="match status" value="1"/>
</dbReference>
<feature type="compositionally biased region" description="Polar residues" evidence="1">
    <location>
        <begin position="12"/>
        <end position="37"/>
    </location>
</feature>
<feature type="compositionally biased region" description="Basic and acidic residues" evidence="1">
    <location>
        <begin position="295"/>
        <end position="304"/>
    </location>
</feature>
<feature type="compositionally biased region" description="Basic and acidic residues" evidence="1">
    <location>
        <begin position="562"/>
        <end position="572"/>
    </location>
</feature>
<name>A0AA38C2W5_TAXCH</name>
<dbReference type="AlphaFoldDB" id="A0AA38C2W5"/>
<feature type="region of interest" description="Disordered" evidence="1">
    <location>
        <begin position="355"/>
        <end position="379"/>
    </location>
</feature>
<feature type="non-terminal residue" evidence="2">
    <location>
        <position position="1"/>
    </location>
</feature>
<gene>
    <name evidence="2" type="ORF">KI387_033126</name>
</gene>